<gene>
    <name evidence="1" type="ORF">MHUMG1_03321</name>
</gene>
<evidence type="ECO:0000313" key="2">
    <source>
        <dbReference type="Proteomes" id="UP000764110"/>
    </source>
</evidence>
<proteinExistence type="predicted"/>
<accession>A0A9P8S921</accession>
<name>A0A9P8S921_9HYPO</name>
<protein>
    <submittedName>
        <fullName evidence="1">Uncharacterized protein</fullName>
    </submittedName>
</protein>
<keyword evidence="2" id="KW-1185">Reference proteome</keyword>
<reference evidence="1 2" key="1">
    <citation type="submission" date="2020-07" db="EMBL/GenBank/DDBJ databases">
        <title>Metarhizium humberi genome.</title>
        <authorList>
            <person name="Lysoe E."/>
        </authorList>
    </citation>
    <scope>NUCLEOTIDE SEQUENCE [LARGE SCALE GENOMIC DNA]</scope>
    <source>
        <strain evidence="1 2">ESALQ1638</strain>
    </source>
</reference>
<comment type="caution">
    <text evidence="1">The sequence shown here is derived from an EMBL/GenBank/DDBJ whole genome shotgun (WGS) entry which is preliminary data.</text>
</comment>
<sequence length="142" mass="15351">MSPLLRICPVMPADKTAMLKALHSALRNSNFHKRCLPASDLTSQPQYINWIDKNTADPTSHVIIVCETTPAAPIAGWTRWVRRPAPAPAPGAKPTAFTETMFPAAGDANLAAGFFQASFDAMSKATANQPVCFVYAHRTRGV</sequence>
<organism evidence="1 2">
    <name type="scientific">Metarhizium humberi</name>
    <dbReference type="NCBI Taxonomy" id="2596975"/>
    <lineage>
        <taxon>Eukaryota</taxon>
        <taxon>Fungi</taxon>
        <taxon>Dikarya</taxon>
        <taxon>Ascomycota</taxon>
        <taxon>Pezizomycotina</taxon>
        <taxon>Sordariomycetes</taxon>
        <taxon>Hypocreomycetidae</taxon>
        <taxon>Hypocreales</taxon>
        <taxon>Clavicipitaceae</taxon>
        <taxon>Metarhizium</taxon>
    </lineage>
</organism>
<dbReference type="Proteomes" id="UP000764110">
    <property type="component" value="Unassembled WGS sequence"/>
</dbReference>
<dbReference type="AlphaFoldDB" id="A0A9P8S921"/>
<dbReference type="EMBL" id="JACEFI010000004">
    <property type="protein sequence ID" value="KAH0599204.1"/>
    <property type="molecule type" value="Genomic_DNA"/>
</dbReference>
<evidence type="ECO:0000313" key="1">
    <source>
        <dbReference type="EMBL" id="KAH0599204.1"/>
    </source>
</evidence>